<reference evidence="2" key="1">
    <citation type="submission" date="2019-12" db="EMBL/GenBank/DDBJ databases">
        <title>An insight into the sialome of adult female Ixodes ricinus ticks feeding for 6 days.</title>
        <authorList>
            <person name="Perner J."/>
            <person name="Ribeiro J.M.C."/>
        </authorList>
    </citation>
    <scope>NUCLEOTIDE SEQUENCE</scope>
    <source>
        <strain evidence="2">Semi-engorged</strain>
        <tissue evidence="2">Salivary glands</tissue>
    </source>
</reference>
<dbReference type="AlphaFoldDB" id="A0A6B0U9M7"/>
<dbReference type="EMBL" id="GIFC01000640">
    <property type="protein sequence ID" value="MXU82723.1"/>
    <property type="molecule type" value="Transcribed_RNA"/>
</dbReference>
<organism evidence="2">
    <name type="scientific">Ixodes ricinus</name>
    <name type="common">Common tick</name>
    <name type="synonym">Acarus ricinus</name>
    <dbReference type="NCBI Taxonomy" id="34613"/>
    <lineage>
        <taxon>Eukaryota</taxon>
        <taxon>Metazoa</taxon>
        <taxon>Ecdysozoa</taxon>
        <taxon>Arthropoda</taxon>
        <taxon>Chelicerata</taxon>
        <taxon>Arachnida</taxon>
        <taxon>Acari</taxon>
        <taxon>Parasitiformes</taxon>
        <taxon>Ixodida</taxon>
        <taxon>Ixodoidea</taxon>
        <taxon>Ixodidae</taxon>
        <taxon>Ixodinae</taxon>
        <taxon>Ixodes</taxon>
    </lineage>
</organism>
<proteinExistence type="predicted"/>
<protein>
    <submittedName>
        <fullName evidence="2">Putative secreted protein</fullName>
    </submittedName>
</protein>
<name>A0A6B0U9M7_IXORI</name>
<evidence type="ECO:0000313" key="2">
    <source>
        <dbReference type="EMBL" id="MXU82723.1"/>
    </source>
</evidence>
<accession>A0A6B0U9M7</accession>
<evidence type="ECO:0000256" key="1">
    <source>
        <dbReference type="SAM" id="Phobius"/>
    </source>
</evidence>
<feature type="transmembrane region" description="Helical" evidence="1">
    <location>
        <begin position="20"/>
        <end position="50"/>
    </location>
</feature>
<keyword evidence="1" id="KW-0472">Membrane</keyword>
<keyword evidence="1" id="KW-0812">Transmembrane</keyword>
<sequence length="70" mass="8082">MLLKCVMFVEVEGSFRLRRFVVAVVFLFVEGVSPCPVLVVPLCFLVYCVLAEGKLCGWWTCGCEYIRRWD</sequence>
<keyword evidence="1" id="KW-1133">Transmembrane helix</keyword>